<feature type="binding site" evidence="9">
    <location>
        <position position="176"/>
    </location>
    <ligand>
        <name>Fe cation</name>
        <dbReference type="ChEBI" id="CHEBI:24875"/>
        <label>2</label>
    </ligand>
</feature>
<name>A0A1H6F9G3_9GAMM</name>
<keyword evidence="11" id="KW-1185">Reference proteome</keyword>
<evidence type="ECO:0000256" key="3">
    <source>
        <dbReference type="ARBA" id="ARBA00022688"/>
    </source>
</evidence>
<feature type="binding site" evidence="9">
    <location>
        <position position="92"/>
    </location>
    <ligand>
        <name>Fe cation</name>
        <dbReference type="ChEBI" id="CHEBI:24875"/>
        <label>1</label>
    </ligand>
</feature>
<reference evidence="10 11" key="1">
    <citation type="submission" date="2016-10" db="EMBL/GenBank/DDBJ databases">
        <authorList>
            <person name="de Groot N.N."/>
        </authorList>
    </citation>
    <scope>NUCLEOTIDE SEQUENCE [LARGE SCALE GENOMIC DNA]</scope>
    <source>
        <strain evidence="10">MBHS1</strain>
    </source>
</reference>
<dbReference type="Proteomes" id="UP000236724">
    <property type="component" value="Unassembled WGS sequence"/>
</dbReference>
<evidence type="ECO:0000313" key="11">
    <source>
        <dbReference type="Proteomes" id="UP000236724"/>
    </source>
</evidence>
<feature type="binding site" evidence="9">
    <location>
        <position position="176"/>
    </location>
    <ligand>
        <name>Fe cation</name>
        <dbReference type="ChEBI" id="CHEBI:24875"/>
        <label>1</label>
    </ligand>
</feature>
<feature type="binding site" evidence="9">
    <location>
        <position position="95"/>
    </location>
    <ligand>
        <name>Fe cation</name>
        <dbReference type="ChEBI" id="CHEBI:24875"/>
        <label>1</label>
    </ligand>
</feature>
<dbReference type="GO" id="GO:0006744">
    <property type="term" value="P:ubiquinone biosynthetic process"/>
    <property type="evidence" value="ECO:0007669"/>
    <property type="project" value="UniProtKB-UniRule"/>
</dbReference>
<evidence type="ECO:0000256" key="7">
    <source>
        <dbReference type="ARBA" id="ARBA00023033"/>
    </source>
</evidence>
<evidence type="ECO:0000256" key="4">
    <source>
        <dbReference type="ARBA" id="ARBA00022723"/>
    </source>
</evidence>
<keyword evidence="6 9" id="KW-0408">Iron</keyword>
<dbReference type="GO" id="GO:0008682">
    <property type="term" value="F:3-demethoxyubiquinol 3-hydroxylase activity"/>
    <property type="evidence" value="ECO:0007669"/>
    <property type="project" value="UniProtKB-EC"/>
</dbReference>
<dbReference type="GO" id="GO:0005886">
    <property type="term" value="C:plasma membrane"/>
    <property type="evidence" value="ECO:0007669"/>
    <property type="project" value="UniProtKB-SubCell"/>
</dbReference>
<feature type="binding site" evidence="9">
    <location>
        <position position="62"/>
    </location>
    <ligand>
        <name>Fe cation</name>
        <dbReference type="ChEBI" id="CHEBI:24875"/>
        <label>1</label>
    </ligand>
</feature>
<comment type="pathway">
    <text evidence="1 9">Cofactor biosynthesis; ubiquinone biosynthesis.</text>
</comment>
<keyword evidence="4 9" id="KW-0479">Metal-binding</keyword>
<dbReference type="CDD" id="cd01042">
    <property type="entry name" value="DMQH"/>
    <property type="match status" value="1"/>
</dbReference>
<organism evidence="10 11">
    <name type="scientific">Candidatus Venteria ishoeyi</name>
    <dbReference type="NCBI Taxonomy" id="1899563"/>
    <lineage>
        <taxon>Bacteria</taxon>
        <taxon>Pseudomonadati</taxon>
        <taxon>Pseudomonadota</taxon>
        <taxon>Gammaproteobacteria</taxon>
        <taxon>Thiotrichales</taxon>
        <taxon>Thiotrichaceae</taxon>
        <taxon>Venteria</taxon>
    </lineage>
</organism>
<dbReference type="InterPro" id="IPR047809">
    <property type="entry name" value="COQ7_proteobact"/>
</dbReference>
<comment type="subcellular location">
    <subcellularLocation>
        <location evidence="9">Cell membrane</location>
        <topology evidence="9">Peripheral membrane protein</topology>
    </subcellularLocation>
</comment>
<protein>
    <recommendedName>
        <fullName evidence="9">3-demethoxyubiquinol 3-hydroxylase</fullName>
        <shortName evidence="9">DMQ hydroxylase</shortName>
        <ecNumber evidence="9">1.14.99.60</ecNumber>
    </recommendedName>
    <alternativeName>
        <fullName evidence="9">2-nonaprenyl-3-methyl-6-methoxy-1,4-benzoquinol hydroxylase</fullName>
    </alternativeName>
</protein>
<dbReference type="GO" id="GO:0046872">
    <property type="term" value="F:metal ion binding"/>
    <property type="evidence" value="ECO:0007669"/>
    <property type="project" value="UniProtKB-KW"/>
</dbReference>
<dbReference type="AlphaFoldDB" id="A0A1H6F9G3"/>
<sequence length="213" mass="23779">MRNLTPLDHLLVNLDQGIRTVFGKPQVTERPDPAKDIPESPELSTAEQKHVARLMRINHTGEVCAQALYQGQALTAKLPEVGEKMHRAAAEENDHLDWCEKRVHELGEHTSLFNPFWYVSSFAIGAAAGVAGDKWSLGFVVETERQVVCHLEQHLSQLPKQDAKTEAILKQMKIDEKEHATTALNAGGAPLPAPVKFMMHQSAKLMTKTTYWI</sequence>
<keyword evidence="5 9" id="KW-0560">Oxidoreductase</keyword>
<evidence type="ECO:0000256" key="8">
    <source>
        <dbReference type="ARBA" id="ARBA00023136"/>
    </source>
</evidence>
<dbReference type="OrthoDB" id="5192789at2"/>
<feature type="binding site" evidence="9">
    <location>
        <position position="144"/>
    </location>
    <ligand>
        <name>Fe cation</name>
        <dbReference type="ChEBI" id="CHEBI:24875"/>
        <label>2</label>
    </ligand>
</feature>
<dbReference type="PANTHER" id="PTHR11237:SF4">
    <property type="entry name" value="5-DEMETHOXYUBIQUINONE HYDROXYLASE, MITOCHONDRIAL"/>
    <property type="match status" value="1"/>
</dbReference>
<keyword evidence="3 9" id="KW-0831">Ubiquinone biosynthesis</keyword>
<evidence type="ECO:0000256" key="6">
    <source>
        <dbReference type="ARBA" id="ARBA00023004"/>
    </source>
</evidence>
<dbReference type="NCBIfam" id="NF033656">
    <property type="entry name" value="DMQ_monoox_COQ7"/>
    <property type="match status" value="1"/>
</dbReference>
<accession>A0A1H6F9G3</accession>
<comment type="catalytic activity">
    <reaction evidence="9">
        <text>a 5-methoxy-2-methyl-3-(all-trans-polyprenyl)benzene-1,4-diol + AH2 + O2 = a 3-demethylubiquinol + A + H2O</text>
        <dbReference type="Rhea" id="RHEA:50908"/>
        <dbReference type="Rhea" id="RHEA-COMP:10859"/>
        <dbReference type="Rhea" id="RHEA-COMP:10914"/>
        <dbReference type="ChEBI" id="CHEBI:13193"/>
        <dbReference type="ChEBI" id="CHEBI:15377"/>
        <dbReference type="ChEBI" id="CHEBI:15379"/>
        <dbReference type="ChEBI" id="CHEBI:17499"/>
        <dbReference type="ChEBI" id="CHEBI:84167"/>
        <dbReference type="ChEBI" id="CHEBI:84422"/>
        <dbReference type="EC" id="1.14.99.60"/>
    </reaction>
</comment>
<evidence type="ECO:0000256" key="1">
    <source>
        <dbReference type="ARBA" id="ARBA00004749"/>
    </source>
</evidence>
<dbReference type="InterPro" id="IPR011566">
    <property type="entry name" value="Ubq_synth_Coq7"/>
</dbReference>
<comment type="cofactor">
    <cofactor evidence="9">
        <name>Fe cation</name>
        <dbReference type="ChEBI" id="CHEBI:24875"/>
    </cofactor>
    <text evidence="9">Binds 2 iron ions per subunit.</text>
</comment>
<evidence type="ECO:0000256" key="9">
    <source>
        <dbReference type="HAMAP-Rule" id="MF_01658"/>
    </source>
</evidence>
<dbReference type="Gene3D" id="1.20.1260.10">
    <property type="match status" value="1"/>
</dbReference>
<evidence type="ECO:0000256" key="5">
    <source>
        <dbReference type="ARBA" id="ARBA00023002"/>
    </source>
</evidence>
<dbReference type="EMBL" id="FMSV02000407">
    <property type="protein sequence ID" value="SEH05949.1"/>
    <property type="molecule type" value="Genomic_DNA"/>
</dbReference>
<dbReference type="UniPathway" id="UPA00232"/>
<dbReference type="EC" id="1.14.99.60" evidence="9"/>
<dbReference type="SUPFAM" id="SSF47240">
    <property type="entry name" value="Ferritin-like"/>
    <property type="match status" value="1"/>
</dbReference>
<gene>
    <name evidence="9 10" type="primary">coq7</name>
    <name evidence="10" type="ORF">MBHS_01804</name>
</gene>
<comment type="function">
    <text evidence="9">Catalyzes the hydroxylation of 2-nonaprenyl-3-methyl-6-methoxy-1,4-benzoquinol during ubiquinone biosynthesis.</text>
</comment>
<dbReference type="HAMAP" id="MF_01658">
    <property type="entry name" value="COQ7"/>
    <property type="match status" value="1"/>
</dbReference>
<dbReference type="InterPro" id="IPR012347">
    <property type="entry name" value="Ferritin-like"/>
</dbReference>
<dbReference type="InterPro" id="IPR009078">
    <property type="entry name" value="Ferritin-like_SF"/>
</dbReference>
<keyword evidence="2 9" id="KW-1003">Cell membrane</keyword>
<comment type="similarity">
    <text evidence="9">Belongs to the COQ7 family.</text>
</comment>
<evidence type="ECO:0000313" key="10">
    <source>
        <dbReference type="EMBL" id="SEH05949.1"/>
    </source>
</evidence>
<proteinExistence type="inferred from homology"/>
<keyword evidence="7 9" id="KW-0503">Monooxygenase</keyword>
<keyword evidence="8 9" id="KW-0472">Membrane</keyword>
<feature type="binding site" evidence="9">
    <location>
        <position position="92"/>
    </location>
    <ligand>
        <name>Fe cation</name>
        <dbReference type="ChEBI" id="CHEBI:24875"/>
        <label>2</label>
    </ligand>
</feature>
<evidence type="ECO:0000256" key="2">
    <source>
        <dbReference type="ARBA" id="ARBA00022475"/>
    </source>
</evidence>
<dbReference type="PANTHER" id="PTHR11237">
    <property type="entry name" value="COENZYME Q10 BIOSYNTHESIS PROTEIN 7"/>
    <property type="match status" value="1"/>
</dbReference>
<dbReference type="Pfam" id="PF03232">
    <property type="entry name" value="COQ7"/>
    <property type="match status" value="1"/>
</dbReference>
<dbReference type="RefSeq" id="WP_103919796.1">
    <property type="nucleotide sequence ID" value="NZ_FMSV02000407.1"/>
</dbReference>
<feature type="binding site" evidence="9">
    <location>
        <position position="179"/>
    </location>
    <ligand>
        <name>Fe cation</name>
        <dbReference type="ChEBI" id="CHEBI:24875"/>
        <label>2</label>
    </ligand>
</feature>